<evidence type="ECO:0008006" key="4">
    <source>
        <dbReference type="Google" id="ProtNLM"/>
    </source>
</evidence>
<keyword evidence="1" id="KW-0732">Signal</keyword>
<evidence type="ECO:0000313" key="2">
    <source>
        <dbReference type="EMBL" id="KRG83429.1"/>
    </source>
</evidence>
<dbReference type="EMBL" id="LDJP01000071">
    <property type="protein sequence ID" value="KRG83429.1"/>
    <property type="molecule type" value="Genomic_DNA"/>
</dbReference>
<reference evidence="2 3" key="1">
    <citation type="submission" date="2015-05" db="EMBL/GenBank/DDBJ databases">
        <title>Genome sequencing and analysis of members of genus Stenotrophomonas.</title>
        <authorList>
            <person name="Patil P.P."/>
            <person name="Midha S."/>
            <person name="Patil P.B."/>
        </authorList>
    </citation>
    <scope>NUCLEOTIDE SEQUENCE [LARGE SCALE GENOMIC DNA]</scope>
    <source>
        <strain evidence="2 3">JCM 16244</strain>
    </source>
</reference>
<dbReference type="Proteomes" id="UP000050940">
    <property type="component" value="Unassembled WGS sequence"/>
</dbReference>
<organism evidence="2 3">
    <name type="scientific">Stenotrophomonas daejeonensis</name>
    <dbReference type="NCBI Taxonomy" id="659018"/>
    <lineage>
        <taxon>Bacteria</taxon>
        <taxon>Pseudomonadati</taxon>
        <taxon>Pseudomonadota</taxon>
        <taxon>Gammaproteobacteria</taxon>
        <taxon>Lysobacterales</taxon>
        <taxon>Lysobacteraceae</taxon>
        <taxon>Stenotrophomonas</taxon>
    </lineage>
</organism>
<dbReference type="AlphaFoldDB" id="A0A0R0DPV1"/>
<dbReference type="PATRIC" id="fig|659018.3.peg.2553"/>
<dbReference type="OrthoDB" id="6039107at2"/>
<sequence length="86" mass="9569">MLKHVCAAMVLLGLSACADSDRLMDANVRPTDHADCLVGNDRLDSERASGARSLRDKRCNPDDSLNWTIGQPRKDAMEVDFKKKHD</sequence>
<keyword evidence="3" id="KW-1185">Reference proteome</keyword>
<dbReference type="PROSITE" id="PS51257">
    <property type="entry name" value="PROKAR_LIPOPROTEIN"/>
    <property type="match status" value="1"/>
</dbReference>
<gene>
    <name evidence="2" type="ORF">ABB34_12085</name>
</gene>
<feature type="signal peptide" evidence="1">
    <location>
        <begin position="1"/>
        <end position="18"/>
    </location>
</feature>
<protein>
    <recommendedName>
        <fullName evidence="4">Lipoprotein</fullName>
    </recommendedName>
</protein>
<comment type="caution">
    <text evidence="2">The sequence shown here is derived from an EMBL/GenBank/DDBJ whole genome shotgun (WGS) entry which is preliminary data.</text>
</comment>
<accession>A0A0R0DPV1</accession>
<evidence type="ECO:0000256" key="1">
    <source>
        <dbReference type="SAM" id="SignalP"/>
    </source>
</evidence>
<name>A0A0R0DPV1_9GAMM</name>
<feature type="chain" id="PRO_5006396134" description="Lipoprotein" evidence="1">
    <location>
        <begin position="19"/>
        <end position="86"/>
    </location>
</feature>
<proteinExistence type="predicted"/>
<dbReference type="RefSeq" id="WP_152979607.1">
    <property type="nucleotide sequence ID" value="NZ_LDJP01000071.1"/>
</dbReference>
<evidence type="ECO:0000313" key="3">
    <source>
        <dbReference type="Proteomes" id="UP000050940"/>
    </source>
</evidence>
<dbReference type="STRING" id="659018.ABB34_12085"/>